<dbReference type="Pfam" id="PF17921">
    <property type="entry name" value="Integrase_H2C2"/>
    <property type="match status" value="1"/>
</dbReference>
<evidence type="ECO:0000259" key="1">
    <source>
        <dbReference type="Pfam" id="PF17921"/>
    </source>
</evidence>
<gene>
    <name evidence="2" type="ORF">CR513_45186</name>
</gene>
<feature type="domain" description="Integrase zinc-binding" evidence="1">
    <location>
        <begin position="56"/>
        <end position="111"/>
    </location>
</feature>
<name>A0A371F9L9_MUCPR</name>
<dbReference type="AlphaFoldDB" id="A0A371F9L9"/>
<dbReference type="EMBL" id="QJKJ01009984">
    <property type="protein sequence ID" value="RDX74987.1"/>
    <property type="molecule type" value="Genomic_DNA"/>
</dbReference>
<comment type="caution">
    <text evidence="2">The sequence shown here is derived from an EMBL/GenBank/DDBJ whole genome shotgun (WGS) entry which is preliminary data.</text>
</comment>
<dbReference type="OrthoDB" id="1741911at2759"/>
<dbReference type="PANTHER" id="PTHR48475">
    <property type="entry name" value="RIBONUCLEASE H"/>
    <property type="match status" value="1"/>
</dbReference>
<evidence type="ECO:0000313" key="3">
    <source>
        <dbReference type="Proteomes" id="UP000257109"/>
    </source>
</evidence>
<protein>
    <recommendedName>
        <fullName evidence="1">Integrase zinc-binding domain-containing protein</fullName>
    </recommendedName>
</protein>
<dbReference type="PANTHER" id="PTHR48475:SF2">
    <property type="entry name" value="RIBONUCLEASE H"/>
    <property type="match status" value="1"/>
</dbReference>
<sequence length="164" mass="18631">MWMSPLMAYLKNEELPSDPNEAKKIVRDSTKYIIIGGELYRRGFSFSLLCCIEGDEARYIVREVHEGVCYTHIGGHALASKIAKAGYYWPTLKNDCMEYVKRCDKCQRCAPRTAALHHLALAIPQMGRGHLGTVPIGLGSNYFTKWTKAKPVAMILAERIKRFY</sequence>
<organism evidence="2 3">
    <name type="scientific">Mucuna pruriens</name>
    <name type="common">Velvet bean</name>
    <name type="synonym">Dolichos pruriens</name>
    <dbReference type="NCBI Taxonomy" id="157652"/>
    <lineage>
        <taxon>Eukaryota</taxon>
        <taxon>Viridiplantae</taxon>
        <taxon>Streptophyta</taxon>
        <taxon>Embryophyta</taxon>
        <taxon>Tracheophyta</taxon>
        <taxon>Spermatophyta</taxon>
        <taxon>Magnoliopsida</taxon>
        <taxon>eudicotyledons</taxon>
        <taxon>Gunneridae</taxon>
        <taxon>Pentapetalae</taxon>
        <taxon>rosids</taxon>
        <taxon>fabids</taxon>
        <taxon>Fabales</taxon>
        <taxon>Fabaceae</taxon>
        <taxon>Papilionoideae</taxon>
        <taxon>50 kb inversion clade</taxon>
        <taxon>NPAAA clade</taxon>
        <taxon>indigoferoid/millettioid clade</taxon>
        <taxon>Phaseoleae</taxon>
        <taxon>Mucuna</taxon>
    </lineage>
</organism>
<dbReference type="Proteomes" id="UP000257109">
    <property type="component" value="Unassembled WGS sequence"/>
</dbReference>
<dbReference type="Gene3D" id="1.10.340.70">
    <property type="match status" value="1"/>
</dbReference>
<accession>A0A371F9L9</accession>
<reference evidence="2" key="1">
    <citation type="submission" date="2018-05" db="EMBL/GenBank/DDBJ databases">
        <title>Draft genome of Mucuna pruriens seed.</title>
        <authorList>
            <person name="Nnadi N.E."/>
            <person name="Vos R."/>
            <person name="Hasami M.H."/>
            <person name="Devisetty U.K."/>
            <person name="Aguiy J.C."/>
        </authorList>
    </citation>
    <scope>NUCLEOTIDE SEQUENCE [LARGE SCALE GENOMIC DNA]</scope>
    <source>
        <strain evidence="2">JCA_2017</strain>
    </source>
</reference>
<proteinExistence type="predicted"/>
<feature type="non-terminal residue" evidence="2">
    <location>
        <position position="1"/>
    </location>
</feature>
<dbReference type="InterPro" id="IPR041588">
    <property type="entry name" value="Integrase_H2C2"/>
</dbReference>
<keyword evidence="3" id="KW-1185">Reference proteome</keyword>
<evidence type="ECO:0000313" key="2">
    <source>
        <dbReference type="EMBL" id="RDX74987.1"/>
    </source>
</evidence>